<sequence length="933" mass="107793">MERPVIPPLTILPTAPETLSVLEQRMRVAEEQADALISDLQALDVTGHRFTKFQVLKSVDHIRPISPVRARPVFTGDGDTLWKNCEDLVTRMCHMESMLHTLKLNIFRLHTDRELSTKRSGELEHCLLQMQEEHAQEVKEAQLEVMRLRQRLNCAVEEQKRERQDRERLSAALEIATTTKTDVAIAAEELKATKACMSQRLAKLQDKLAQEAAVRAMLEEEHAVLLLTVQDMRNTVEEERTQVQELQHFCQQINRDGKGMKDKLENAESRCQEAEKDKQQLRSEMEAKDSHISQLQEEIKIMKQKCEEKQAELLQVRADSLALREAAEKVQCLNQHLDNQCSELTETVQKLTNQNTQLVTQHQHEAKVAQDSVAKRLQEQEALLRVVQTKLGEEGQKTLSERTQLERELESLRAKLTVSKEKAAHTQQKSTVQIEMQEITIGCLRADLDSALQDKAALENEKALLQEELCSHKVAIEISSCPTTQLAKRQVEVLSKLTDSKNKLAYEKGKLQSTVEQLQSDLQSFGSVHSENSKLRKLNATLQSRYTQKTVLQQQLSDICEEKTRMSQRLENVLFSHTKLQEHLEILQTELGRKDNDLLCLHKERHRSRKHIEKLKAELLECNTRLNATDCQQRGKIESLQKFIDIAQEDNRKLAHALDLALQRNSVLQNHVHELEKELQKELQEKTKSEEDCRVKEKLCEEKLVSLKKQNQVESKEAKKAARKEITELKKALDSVTAKSTELSQTNRDLRSRGSALEKETSHQKDLIRSLKTQLQSYIESKGFRKQNERIQDLEAKLAHMKNMKDFSEKSNHEQCKRIQEFMNEIDDLRKEINAVMSQDVKESTLRRQLEEEVASRQKLEQKCKELECKVLKLQKVQLGTEICLRDANEEPEQEFSNLKMSSSFPLSTLEHWETKQKLQLISRHLLLNHKTT</sequence>
<evidence type="ECO:0000313" key="3">
    <source>
        <dbReference type="EMBL" id="KAG9493840.1"/>
    </source>
</evidence>
<feature type="coiled-coil region" evidence="1">
    <location>
        <begin position="250"/>
        <end position="361"/>
    </location>
</feature>
<feature type="coiled-coil region" evidence="1">
    <location>
        <begin position="131"/>
        <end position="221"/>
    </location>
</feature>
<dbReference type="AlphaFoldDB" id="A0A8J6FVR1"/>
<keyword evidence="4" id="KW-1185">Reference proteome</keyword>
<organism evidence="3 4">
    <name type="scientific">Eleutherodactylus coqui</name>
    <name type="common">Puerto Rican coqui</name>
    <dbReference type="NCBI Taxonomy" id="57060"/>
    <lineage>
        <taxon>Eukaryota</taxon>
        <taxon>Metazoa</taxon>
        <taxon>Chordata</taxon>
        <taxon>Craniata</taxon>
        <taxon>Vertebrata</taxon>
        <taxon>Euteleostomi</taxon>
        <taxon>Amphibia</taxon>
        <taxon>Batrachia</taxon>
        <taxon>Anura</taxon>
        <taxon>Neobatrachia</taxon>
        <taxon>Hyloidea</taxon>
        <taxon>Eleutherodactylidae</taxon>
        <taxon>Eleutherodactylinae</taxon>
        <taxon>Eleutherodactylus</taxon>
        <taxon>Eleutherodactylus</taxon>
    </lineage>
</organism>
<dbReference type="EMBL" id="WNTK01000001">
    <property type="protein sequence ID" value="KAG9493840.1"/>
    <property type="molecule type" value="Genomic_DNA"/>
</dbReference>
<protein>
    <recommendedName>
        <fullName evidence="5">Coiled-coil domain containing 150</fullName>
    </recommendedName>
</protein>
<feature type="region of interest" description="Disordered" evidence="2">
    <location>
        <begin position="737"/>
        <end position="766"/>
    </location>
</feature>
<dbReference type="PANTHER" id="PTHR35352">
    <property type="entry name" value="COILED-COIL DOMAIN-CONTAINING PROTEIN 150"/>
    <property type="match status" value="1"/>
</dbReference>
<feature type="compositionally biased region" description="Polar residues" evidence="2">
    <location>
        <begin position="737"/>
        <end position="747"/>
    </location>
</feature>
<feature type="coiled-coil region" evidence="1">
    <location>
        <begin position="784"/>
        <end position="877"/>
    </location>
</feature>
<dbReference type="InterPro" id="IPR038807">
    <property type="entry name" value="CCDC150"/>
</dbReference>
<dbReference type="OrthoDB" id="416454at2759"/>
<proteinExistence type="predicted"/>
<gene>
    <name evidence="3" type="ORF">GDO78_001620</name>
</gene>
<evidence type="ECO:0000256" key="1">
    <source>
        <dbReference type="SAM" id="Coils"/>
    </source>
</evidence>
<evidence type="ECO:0000256" key="2">
    <source>
        <dbReference type="SAM" id="MobiDB-lite"/>
    </source>
</evidence>
<reference evidence="3" key="1">
    <citation type="thesis" date="2020" institute="ProQuest LLC" country="789 East Eisenhower Parkway, Ann Arbor, MI, USA">
        <title>Comparative Genomics and Chromosome Evolution.</title>
        <authorList>
            <person name="Mudd A.B."/>
        </authorList>
    </citation>
    <scope>NUCLEOTIDE SEQUENCE</scope>
    <source>
        <strain evidence="3">HN-11 Male</strain>
        <tissue evidence="3">Kidney and liver</tissue>
    </source>
</reference>
<evidence type="ECO:0000313" key="4">
    <source>
        <dbReference type="Proteomes" id="UP000770717"/>
    </source>
</evidence>
<comment type="caution">
    <text evidence="3">The sequence shown here is derived from an EMBL/GenBank/DDBJ whole genome shotgun (WGS) entry which is preliminary data.</text>
</comment>
<name>A0A8J6FVR1_ELECQ</name>
<accession>A0A8J6FVR1</accession>
<feature type="compositionally biased region" description="Basic and acidic residues" evidence="2">
    <location>
        <begin position="748"/>
        <end position="766"/>
    </location>
</feature>
<keyword evidence="1" id="KW-0175">Coiled coil</keyword>
<dbReference type="PANTHER" id="PTHR35352:SF1">
    <property type="entry name" value="COILED-COIL DOMAIN-CONTAINING PROTEIN 150"/>
    <property type="match status" value="1"/>
</dbReference>
<feature type="coiled-coil region" evidence="1">
    <location>
        <begin position="395"/>
        <end position="468"/>
    </location>
</feature>
<evidence type="ECO:0008006" key="5">
    <source>
        <dbReference type="Google" id="ProtNLM"/>
    </source>
</evidence>
<dbReference type="Proteomes" id="UP000770717">
    <property type="component" value="Unassembled WGS sequence"/>
</dbReference>